<dbReference type="OMA" id="WIKENEF"/>
<proteinExistence type="predicted"/>
<protein>
    <recommendedName>
        <fullName evidence="3">2-(3-amino-3-carboxypropyl)histidine synthase subunit 2</fullName>
    </recommendedName>
</protein>
<dbReference type="GO" id="GO:0017183">
    <property type="term" value="P:protein histidyl modification to diphthamide"/>
    <property type="evidence" value="ECO:0007669"/>
    <property type="project" value="InterPro"/>
</dbReference>
<reference evidence="1" key="1">
    <citation type="submission" date="2022-12" db="EMBL/GenBank/DDBJ databases">
        <title>Genome assemblies of Blomia tropicalis.</title>
        <authorList>
            <person name="Cui Y."/>
        </authorList>
    </citation>
    <scope>NUCLEOTIDE SEQUENCE</scope>
    <source>
        <tissue evidence="1">Adult mites</tissue>
    </source>
</reference>
<organism evidence="1 2">
    <name type="scientific">Blomia tropicalis</name>
    <name type="common">Mite</name>
    <dbReference type="NCBI Taxonomy" id="40697"/>
    <lineage>
        <taxon>Eukaryota</taxon>
        <taxon>Metazoa</taxon>
        <taxon>Ecdysozoa</taxon>
        <taxon>Arthropoda</taxon>
        <taxon>Chelicerata</taxon>
        <taxon>Arachnida</taxon>
        <taxon>Acari</taxon>
        <taxon>Acariformes</taxon>
        <taxon>Sarcoptiformes</taxon>
        <taxon>Astigmata</taxon>
        <taxon>Glycyphagoidea</taxon>
        <taxon>Echimyopodidae</taxon>
        <taxon>Blomia</taxon>
    </lineage>
</organism>
<dbReference type="AlphaFoldDB" id="A0A9Q0MEX8"/>
<dbReference type="PANTHER" id="PTHR10762:SF2">
    <property type="entry name" value="2-(3-AMINO-3-CARBOXYPROPYL)HISTIDINE SYNTHASE SUBUNIT 2"/>
    <property type="match status" value="1"/>
</dbReference>
<comment type="caution">
    <text evidence="1">The sequence shown here is derived from an EMBL/GenBank/DDBJ whole genome shotgun (WGS) entry which is preliminary data.</text>
</comment>
<dbReference type="Proteomes" id="UP001142055">
    <property type="component" value="Chromosome 1"/>
</dbReference>
<accession>A0A9Q0MEX8</accession>
<gene>
    <name evidence="1" type="ORF">RDWZM_003064</name>
</gene>
<dbReference type="EMBL" id="JAPWDV010000001">
    <property type="protein sequence ID" value="KAJ6224519.1"/>
    <property type="molecule type" value="Genomic_DNA"/>
</dbReference>
<name>A0A9Q0MEX8_BLOTA</name>
<dbReference type="GO" id="GO:0090560">
    <property type="term" value="F:2-(3-amino-3-carboxypropyl)histidine synthase activity"/>
    <property type="evidence" value="ECO:0007669"/>
    <property type="project" value="InterPro"/>
</dbReference>
<evidence type="ECO:0000313" key="2">
    <source>
        <dbReference type="Proteomes" id="UP001142055"/>
    </source>
</evidence>
<dbReference type="InterPro" id="IPR016435">
    <property type="entry name" value="DPH1/DPH2"/>
</dbReference>
<evidence type="ECO:0008006" key="3">
    <source>
        <dbReference type="Google" id="ProtNLM"/>
    </source>
</evidence>
<dbReference type="PANTHER" id="PTHR10762">
    <property type="entry name" value="DIPHTHAMIDE BIOSYNTHESIS PROTEIN"/>
    <property type="match status" value="1"/>
</dbReference>
<evidence type="ECO:0000313" key="1">
    <source>
        <dbReference type="EMBL" id="KAJ6224519.1"/>
    </source>
</evidence>
<keyword evidence="2" id="KW-1185">Reference proteome</keyword>
<sequence length="428" mass="49415">MNIERFDLRECAEWLISKRLTNVCLYFLPQFYCLSSEITVRLKSICSEINFYVMISCSSSVDAVKYRVDDNSSPDGVIYFGATCLCSSKYSTELPILFVPMLKDDNEVDYVIECIMNQINDGSNRKLLLSDLTNSYILKNETIANLLSKTRIDIALFANTEDQKNWHFTSKCMSLFDDGSIISHQQSTVCHYSPHIITNELSHYEAVIFVGQCENLELMINCKKLIIIDPQNRSMQTLDGAREFRKRVSLIEKFKRQSVNLIGMVYLNYTKSITPIMEQTKLYCKRLKKIPYYLTLNQNDFEARLGNFGQLESFVMINSCECNWEIANSTCKYLYPVIFWKEFLIAASERITYGGIEWNVESTTEYENEDCTEESGDERNMEIIERDLFKRPDGWFGLVVDAGAKQVSDIKQGMSGIPSSYISEEELF</sequence>
<dbReference type="NCBIfam" id="TIGR00322">
    <property type="entry name" value="diphth2_R"/>
    <property type="match status" value="1"/>
</dbReference>